<dbReference type="AlphaFoldDB" id="M2REA8"/>
<organism evidence="2 3">
    <name type="scientific">Ceriporiopsis subvermispora (strain B)</name>
    <name type="common">White-rot fungus</name>
    <name type="synonym">Gelatoporia subvermispora</name>
    <dbReference type="NCBI Taxonomy" id="914234"/>
    <lineage>
        <taxon>Eukaryota</taxon>
        <taxon>Fungi</taxon>
        <taxon>Dikarya</taxon>
        <taxon>Basidiomycota</taxon>
        <taxon>Agaricomycotina</taxon>
        <taxon>Agaricomycetes</taxon>
        <taxon>Polyporales</taxon>
        <taxon>Gelatoporiaceae</taxon>
        <taxon>Gelatoporia</taxon>
    </lineage>
</organism>
<reference evidence="2 3" key="1">
    <citation type="journal article" date="2012" name="Proc. Natl. Acad. Sci. U.S.A.">
        <title>Comparative genomics of Ceriporiopsis subvermispora and Phanerochaete chrysosporium provide insight into selective ligninolysis.</title>
        <authorList>
            <person name="Fernandez-Fueyo E."/>
            <person name="Ruiz-Duenas F.J."/>
            <person name="Ferreira P."/>
            <person name="Floudas D."/>
            <person name="Hibbett D.S."/>
            <person name="Canessa P."/>
            <person name="Larrondo L.F."/>
            <person name="James T.Y."/>
            <person name="Seelenfreund D."/>
            <person name="Lobos S."/>
            <person name="Polanco R."/>
            <person name="Tello M."/>
            <person name="Honda Y."/>
            <person name="Watanabe T."/>
            <person name="Watanabe T."/>
            <person name="Ryu J.S."/>
            <person name="Kubicek C.P."/>
            <person name="Schmoll M."/>
            <person name="Gaskell J."/>
            <person name="Hammel K.E."/>
            <person name="St John F.J."/>
            <person name="Vanden Wymelenberg A."/>
            <person name="Sabat G."/>
            <person name="Splinter BonDurant S."/>
            <person name="Syed K."/>
            <person name="Yadav J.S."/>
            <person name="Doddapaneni H."/>
            <person name="Subramanian V."/>
            <person name="Lavin J.L."/>
            <person name="Oguiza J.A."/>
            <person name="Perez G."/>
            <person name="Pisabarro A.G."/>
            <person name="Ramirez L."/>
            <person name="Santoyo F."/>
            <person name="Master E."/>
            <person name="Coutinho P.M."/>
            <person name="Henrissat B."/>
            <person name="Lombard V."/>
            <person name="Magnuson J.K."/>
            <person name="Kuees U."/>
            <person name="Hori C."/>
            <person name="Igarashi K."/>
            <person name="Samejima M."/>
            <person name="Held B.W."/>
            <person name="Barry K.W."/>
            <person name="LaButti K.M."/>
            <person name="Lapidus A."/>
            <person name="Lindquist E.A."/>
            <person name="Lucas S.M."/>
            <person name="Riley R."/>
            <person name="Salamov A.A."/>
            <person name="Hoffmeister D."/>
            <person name="Schwenk D."/>
            <person name="Hadar Y."/>
            <person name="Yarden O."/>
            <person name="de Vries R.P."/>
            <person name="Wiebenga A."/>
            <person name="Stenlid J."/>
            <person name="Eastwood D."/>
            <person name="Grigoriev I.V."/>
            <person name="Berka R.M."/>
            <person name="Blanchette R.A."/>
            <person name="Kersten P."/>
            <person name="Martinez A.T."/>
            <person name="Vicuna R."/>
            <person name="Cullen D."/>
        </authorList>
    </citation>
    <scope>NUCLEOTIDE SEQUENCE [LARGE SCALE GENOMIC DNA]</scope>
    <source>
        <strain evidence="2 3">B</strain>
    </source>
</reference>
<keyword evidence="3" id="KW-1185">Reference proteome</keyword>
<evidence type="ECO:0000313" key="2">
    <source>
        <dbReference type="EMBL" id="EMD37166.1"/>
    </source>
</evidence>
<sequence>MPFSFAGPQIIVKVWMPVKSGIVINIDTFWSVASGEHARLHSSHMRDGTHAREDPLGVGPSPREADWTAWTRKKRVAPFCGSRMRGPSGPAEEDPTQNKTQEWDAASGEMAGGSKEKAKHTSRGQWAMRRT</sequence>
<protein>
    <submittedName>
        <fullName evidence="2">Uncharacterized protein</fullName>
    </submittedName>
</protein>
<evidence type="ECO:0000256" key="1">
    <source>
        <dbReference type="SAM" id="MobiDB-lite"/>
    </source>
</evidence>
<name>M2REA8_CERS8</name>
<feature type="compositionally biased region" description="Basic and acidic residues" evidence="1">
    <location>
        <begin position="41"/>
        <end position="55"/>
    </location>
</feature>
<dbReference type="EMBL" id="KB445797">
    <property type="protein sequence ID" value="EMD37166.1"/>
    <property type="molecule type" value="Genomic_DNA"/>
</dbReference>
<feature type="region of interest" description="Disordered" evidence="1">
    <location>
        <begin position="41"/>
        <end position="131"/>
    </location>
</feature>
<evidence type="ECO:0000313" key="3">
    <source>
        <dbReference type="Proteomes" id="UP000016930"/>
    </source>
</evidence>
<dbReference type="HOGENOM" id="CLU_1927347_0_0_1"/>
<dbReference type="Proteomes" id="UP000016930">
    <property type="component" value="Unassembled WGS sequence"/>
</dbReference>
<proteinExistence type="predicted"/>
<accession>M2REA8</accession>
<gene>
    <name evidence="2" type="ORF">CERSUDRAFT_115080</name>
</gene>